<sequence length="110" mass="11960">MWKEWMKIIVAACFEVVWVVGLTHASSFWEWAVTIVAIIISFYFLIVAGEKLPVGTVYAVFVGLGAAGTVFVDILVFGEEANILKLGLIALLLLGVIGLKLTTDEEGEKS</sequence>
<organism evidence="8 9">
    <name type="scientific">Gracilibacillus halotolerans</name>
    <dbReference type="NCBI Taxonomy" id="74386"/>
    <lineage>
        <taxon>Bacteria</taxon>
        <taxon>Bacillati</taxon>
        <taxon>Bacillota</taxon>
        <taxon>Bacilli</taxon>
        <taxon>Bacillales</taxon>
        <taxon>Bacillaceae</taxon>
        <taxon>Gracilibacillus</taxon>
    </lineage>
</organism>
<feature type="transmembrane region" description="Helical" evidence="7">
    <location>
        <begin position="56"/>
        <end position="77"/>
    </location>
</feature>
<reference evidence="8 9" key="1">
    <citation type="submission" date="2020-08" db="EMBL/GenBank/DDBJ databases">
        <title>Genomic Encyclopedia of Type Strains, Phase IV (KMG-IV): sequencing the most valuable type-strain genomes for metagenomic binning, comparative biology and taxonomic classification.</title>
        <authorList>
            <person name="Goeker M."/>
        </authorList>
    </citation>
    <scope>NUCLEOTIDE SEQUENCE [LARGE SCALE GENOMIC DNA]</scope>
    <source>
        <strain evidence="8 9">DSM 11805</strain>
    </source>
</reference>
<comment type="similarity">
    <text evidence="6">Belongs to the drug/metabolite transporter (DMT) superfamily. Small multidrug resistance (SMR) (TC 2.A.7.1) family.</text>
</comment>
<dbReference type="SUPFAM" id="SSF103481">
    <property type="entry name" value="Multidrug resistance efflux transporter EmrE"/>
    <property type="match status" value="1"/>
</dbReference>
<dbReference type="InterPro" id="IPR037185">
    <property type="entry name" value="EmrE-like"/>
</dbReference>
<keyword evidence="2" id="KW-1003">Cell membrane</keyword>
<dbReference type="Proteomes" id="UP000572212">
    <property type="component" value="Unassembled WGS sequence"/>
</dbReference>
<evidence type="ECO:0000256" key="5">
    <source>
        <dbReference type="ARBA" id="ARBA00023136"/>
    </source>
</evidence>
<keyword evidence="3 6" id="KW-0812">Transmembrane</keyword>
<dbReference type="EMBL" id="JACHON010000004">
    <property type="protein sequence ID" value="MBB6512765.1"/>
    <property type="molecule type" value="Genomic_DNA"/>
</dbReference>
<comment type="subcellular location">
    <subcellularLocation>
        <location evidence="1 6">Cell membrane</location>
        <topology evidence="1 6">Multi-pass membrane protein</topology>
    </subcellularLocation>
</comment>
<dbReference type="Pfam" id="PF00893">
    <property type="entry name" value="Multi_Drug_Res"/>
    <property type="match status" value="1"/>
</dbReference>
<dbReference type="InterPro" id="IPR000390">
    <property type="entry name" value="Small_drug/metabolite_transptr"/>
</dbReference>
<protein>
    <submittedName>
        <fullName evidence="8">Paired small multidrug resistance pump</fullName>
    </submittedName>
</protein>
<feature type="transmembrane region" description="Helical" evidence="7">
    <location>
        <begin position="31"/>
        <end position="49"/>
    </location>
</feature>
<dbReference type="Gene3D" id="1.10.3730.20">
    <property type="match status" value="1"/>
</dbReference>
<evidence type="ECO:0000256" key="1">
    <source>
        <dbReference type="ARBA" id="ARBA00004651"/>
    </source>
</evidence>
<name>A0A841RNL2_9BACI</name>
<evidence type="ECO:0000313" key="8">
    <source>
        <dbReference type="EMBL" id="MBB6512765.1"/>
    </source>
</evidence>
<proteinExistence type="inferred from homology"/>
<evidence type="ECO:0000256" key="4">
    <source>
        <dbReference type="ARBA" id="ARBA00022989"/>
    </source>
</evidence>
<accession>A0A841RNL2</accession>
<dbReference type="GO" id="GO:0022857">
    <property type="term" value="F:transmembrane transporter activity"/>
    <property type="evidence" value="ECO:0007669"/>
    <property type="project" value="InterPro"/>
</dbReference>
<keyword evidence="4 7" id="KW-1133">Transmembrane helix</keyword>
<evidence type="ECO:0000256" key="3">
    <source>
        <dbReference type="ARBA" id="ARBA00022692"/>
    </source>
</evidence>
<keyword evidence="5 7" id="KW-0472">Membrane</keyword>
<dbReference type="PANTHER" id="PTHR30561">
    <property type="entry name" value="SMR FAMILY PROTON-DEPENDENT DRUG EFFLUX TRANSPORTER SUGE"/>
    <property type="match status" value="1"/>
</dbReference>
<evidence type="ECO:0000256" key="2">
    <source>
        <dbReference type="ARBA" id="ARBA00022475"/>
    </source>
</evidence>
<feature type="transmembrane region" description="Helical" evidence="7">
    <location>
        <begin position="7"/>
        <end position="25"/>
    </location>
</feature>
<evidence type="ECO:0000256" key="7">
    <source>
        <dbReference type="SAM" id="Phobius"/>
    </source>
</evidence>
<evidence type="ECO:0000313" key="9">
    <source>
        <dbReference type="Proteomes" id="UP000572212"/>
    </source>
</evidence>
<comment type="caution">
    <text evidence="8">The sequence shown here is derived from an EMBL/GenBank/DDBJ whole genome shotgun (WGS) entry which is preliminary data.</text>
</comment>
<keyword evidence="9" id="KW-1185">Reference proteome</keyword>
<gene>
    <name evidence="8" type="ORF">GGQ92_001551</name>
</gene>
<dbReference type="AlphaFoldDB" id="A0A841RNL2"/>
<dbReference type="PANTHER" id="PTHR30561:SF7">
    <property type="entry name" value="GUANIDINIUM EFFLUX SYSTEM SUBUNIT GDNC-RELATED"/>
    <property type="match status" value="1"/>
</dbReference>
<dbReference type="RefSeq" id="WP_184246626.1">
    <property type="nucleotide sequence ID" value="NZ_BAAACU010000028.1"/>
</dbReference>
<dbReference type="InterPro" id="IPR045324">
    <property type="entry name" value="Small_multidrug_res"/>
</dbReference>
<feature type="transmembrane region" description="Helical" evidence="7">
    <location>
        <begin position="83"/>
        <end position="102"/>
    </location>
</feature>
<evidence type="ECO:0000256" key="6">
    <source>
        <dbReference type="RuleBase" id="RU003942"/>
    </source>
</evidence>
<dbReference type="GO" id="GO:0005886">
    <property type="term" value="C:plasma membrane"/>
    <property type="evidence" value="ECO:0007669"/>
    <property type="project" value="UniProtKB-SubCell"/>
</dbReference>